<evidence type="ECO:0000256" key="4">
    <source>
        <dbReference type="ARBA" id="ARBA00022989"/>
    </source>
</evidence>
<feature type="transmembrane region" description="Helical" evidence="6">
    <location>
        <begin position="39"/>
        <end position="58"/>
    </location>
</feature>
<keyword evidence="5 6" id="KW-0472">Membrane</keyword>
<protein>
    <submittedName>
        <fullName evidence="7">LysE family transporter</fullName>
    </submittedName>
</protein>
<evidence type="ECO:0000313" key="8">
    <source>
        <dbReference type="Proteomes" id="UP000433101"/>
    </source>
</evidence>
<keyword evidence="4 6" id="KW-1133">Transmembrane helix</keyword>
<evidence type="ECO:0000256" key="2">
    <source>
        <dbReference type="ARBA" id="ARBA00022475"/>
    </source>
</evidence>
<keyword evidence="2" id="KW-1003">Cell membrane</keyword>
<comment type="caution">
    <text evidence="7">The sequence shown here is derived from an EMBL/GenBank/DDBJ whole genome shotgun (WGS) entry which is preliminary data.</text>
</comment>
<dbReference type="RefSeq" id="WP_160776235.1">
    <property type="nucleotide sequence ID" value="NZ_WUMV01000006.1"/>
</dbReference>
<dbReference type="AlphaFoldDB" id="A0A7X3LVU5"/>
<dbReference type="InterPro" id="IPR001123">
    <property type="entry name" value="LeuE-type"/>
</dbReference>
<dbReference type="PANTHER" id="PTHR30086">
    <property type="entry name" value="ARGININE EXPORTER PROTEIN ARGO"/>
    <property type="match status" value="1"/>
</dbReference>
<accession>A0A7X3LVU5</accession>
<gene>
    <name evidence="7" type="ORF">GR183_13905</name>
</gene>
<dbReference type="PANTHER" id="PTHR30086:SF20">
    <property type="entry name" value="ARGININE EXPORTER PROTEIN ARGO-RELATED"/>
    <property type="match status" value="1"/>
</dbReference>
<organism evidence="7 8">
    <name type="scientific">Stappia sediminis</name>
    <dbReference type="NCBI Taxonomy" id="2692190"/>
    <lineage>
        <taxon>Bacteria</taxon>
        <taxon>Pseudomonadati</taxon>
        <taxon>Pseudomonadota</taxon>
        <taxon>Alphaproteobacteria</taxon>
        <taxon>Hyphomicrobiales</taxon>
        <taxon>Stappiaceae</taxon>
        <taxon>Stappia</taxon>
    </lineage>
</organism>
<evidence type="ECO:0000256" key="3">
    <source>
        <dbReference type="ARBA" id="ARBA00022692"/>
    </source>
</evidence>
<dbReference type="Proteomes" id="UP000433101">
    <property type="component" value="Unassembled WGS sequence"/>
</dbReference>
<sequence>MTFYAIVGLMTVSFITPGPNNFIILNVAARSGPMATVPLVFVVVLGWLSLFGFAWFGVSRVLLETPFLNRAVLLAGSSYLGFHSINLLFRDNGRYDKRSEKSSFTETAAGLALFQFLNPKGWVLAVTVAASAPNDGALALLLALTAAWISAASLLAWSVAGASLNVWLKGRRSRRAFDIVMGLSLAGCCVSIVAHQWP</sequence>
<keyword evidence="8" id="KW-1185">Reference proteome</keyword>
<evidence type="ECO:0000256" key="1">
    <source>
        <dbReference type="ARBA" id="ARBA00004651"/>
    </source>
</evidence>
<feature type="transmembrane region" description="Helical" evidence="6">
    <location>
        <begin position="138"/>
        <end position="164"/>
    </location>
</feature>
<proteinExistence type="predicted"/>
<comment type="subcellular location">
    <subcellularLocation>
        <location evidence="1">Cell membrane</location>
        <topology evidence="1">Multi-pass membrane protein</topology>
    </subcellularLocation>
</comment>
<evidence type="ECO:0000256" key="6">
    <source>
        <dbReference type="SAM" id="Phobius"/>
    </source>
</evidence>
<feature type="transmembrane region" description="Helical" evidence="6">
    <location>
        <begin position="110"/>
        <end position="132"/>
    </location>
</feature>
<dbReference type="GO" id="GO:0033228">
    <property type="term" value="P:cysteine export across plasma membrane"/>
    <property type="evidence" value="ECO:0007669"/>
    <property type="project" value="TreeGrafter"/>
</dbReference>
<dbReference type="GO" id="GO:0005886">
    <property type="term" value="C:plasma membrane"/>
    <property type="evidence" value="ECO:0007669"/>
    <property type="project" value="UniProtKB-SubCell"/>
</dbReference>
<dbReference type="GO" id="GO:0015171">
    <property type="term" value="F:amino acid transmembrane transporter activity"/>
    <property type="evidence" value="ECO:0007669"/>
    <property type="project" value="TreeGrafter"/>
</dbReference>
<feature type="transmembrane region" description="Helical" evidence="6">
    <location>
        <begin position="6"/>
        <end position="27"/>
    </location>
</feature>
<keyword evidence="3 6" id="KW-0812">Transmembrane</keyword>
<dbReference type="Pfam" id="PF01810">
    <property type="entry name" value="LysE"/>
    <property type="match status" value="1"/>
</dbReference>
<evidence type="ECO:0000313" key="7">
    <source>
        <dbReference type="EMBL" id="MXN66003.1"/>
    </source>
</evidence>
<name>A0A7X3LVU5_9HYPH</name>
<feature type="transmembrane region" description="Helical" evidence="6">
    <location>
        <begin position="70"/>
        <end position="89"/>
    </location>
</feature>
<evidence type="ECO:0000256" key="5">
    <source>
        <dbReference type="ARBA" id="ARBA00023136"/>
    </source>
</evidence>
<feature type="transmembrane region" description="Helical" evidence="6">
    <location>
        <begin position="176"/>
        <end position="197"/>
    </location>
</feature>
<reference evidence="7 8" key="1">
    <citation type="submission" date="2019-12" db="EMBL/GenBank/DDBJ databases">
        <authorList>
            <person name="Li M."/>
        </authorList>
    </citation>
    <scope>NUCLEOTIDE SEQUENCE [LARGE SCALE GENOMIC DNA]</scope>
    <source>
        <strain evidence="7 8">GBMRC 2046</strain>
    </source>
</reference>
<dbReference type="EMBL" id="WUMV01000006">
    <property type="protein sequence ID" value="MXN66003.1"/>
    <property type="molecule type" value="Genomic_DNA"/>
</dbReference>